<keyword evidence="1" id="KW-1133">Transmembrane helix</keyword>
<reference evidence="3" key="1">
    <citation type="submission" date="2016-08" db="EMBL/GenBank/DDBJ databases">
        <authorList>
            <person name="Varghese N."/>
            <person name="Submissions Spin"/>
        </authorList>
    </citation>
    <scope>NUCLEOTIDE SEQUENCE [LARGE SCALE GENOMIC DNA]</scope>
    <source>
        <strain evidence="3">R-53248</strain>
    </source>
</reference>
<name>A0A1C3YUC8_9GAMM</name>
<evidence type="ECO:0000256" key="1">
    <source>
        <dbReference type="SAM" id="Phobius"/>
    </source>
</evidence>
<keyword evidence="1" id="KW-0472">Membrane</keyword>
<sequence length="316" mass="37228">MVFNKKRVIIYVEPTILRYKAVGITKQNTALTINDDLIAFNYQNAADIEFFIGELQKKFTRRTQYELNLDINLIQTQQLTLPDVKLKLSELILYVEANIYKLFQLPAKKVLFDFVYPTKQNKHVTVMIVERDYIESWINLFKKHELLLTFAGYQFDNAKINFLPWRQEKQTKHLQQLTYVVAGLIGIISCLLCYLWIQARNELRHYDQKLLEQQEVVQKLTAELSHYLPNPSLSHKQIQNVLLLLSAQLPSVIWLDSFYYEQQKIRIDGQSFSYVELTKFNQNLLTLKNISNSQINSVSSNKTSLVFEMEIYLDEQ</sequence>
<dbReference type="InterPro" id="IPR007813">
    <property type="entry name" value="PilN"/>
</dbReference>
<keyword evidence="3" id="KW-1185">Reference proteome</keyword>
<feature type="transmembrane region" description="Helical" evidence="1">
    <location>
        <begin position="177"/>
        <end position="197"/>
    </location>
</feature>
<dbReference type="STRING" id="1798182.GA0061081_101116"/>
<dbReference type="PANTHER" id="PTHR40278">
    <property type="entry name" value="DNA UTILIZATION PROTEIN HOFN"/>
    <property type="match status" value="1"/>
</dbReference>
<organism evidence="2 3">
    <name type="scientific">Gilliamella bombicola</name>
    <dbReference type="NCBI Taxonomy" id="1798182"/>
    <lineage>
        <taxon>Bacteria</taxon>
        <taxon>Pseudomonadati</taxon>
        <taxon>Pseudomonadota</taxon>
        <taxon>Gammaproteobacteria</taxon>
        <taxon>Orbales</taxon>
        <taxon>Orbaceae</taxon>
        <taxon>Gilliamella</taxon>
    </lineage>
</organism>
<protein>
    <submittedName>
        <fullName evidence="2">Fimbrial assembly protein (PilN)</fullName>
    </submittedName>
</protein>
<dbReference type="EMBL" id="FMAQ01000001">
    <property type="protein sequence ID" value="SCB73628.1"/>
    <property type="molecule type" value="Genomic_DNA"/>
</dbReference>
<dbReference type="PANTHER" id="PTHR40278:SF1">
    <property type="entry name" value="DNA UTILIZATION PROTEIN HOFN"/>
    <property type="match status" value="1"/>
</dbReference>
<dbReference type="OrthoDB" id="7056106at2"/>
<accession>A0A1C3YUC8</accession>
<keyword evidence="1" id="KW-0812">Transmembrane</keyword>
<evidence type="ECO:0000313" key="2">
    <source>
        <dbReference type="EMBL" id="SCB73628.1"/>
    </source>
</evidence>
<gene>
    <name evidence="2" type="ORF">GA0061081_101116</name>
</gene>
<dbReference type="Pfam" id="PF05137">
    <property type="entry name" value="PilN"/>
    <property type="match status" value="1"/>
</dbReference>
<evidence type="ECO:0000313" key="3">
    <source>
        <dbReference type="Proteomes" id="UP000199670"/>
    </source>
</evidence>
<dbReference type="RefSeq" id="WP_091346109.1">
    <property type="nucleotide sequence ID" value="NZ_FMAQ01000001.1"/>
</dbReference>
<proteinExistence type="predicted"/>
<dbReference type="AlphaFoldDB" id="A0A1C3YUC8"/>
<dbReference type="Proteomes" id="UP000199670">
    <property type="component" value="Unassembled WGS sequence"/>
</dbReference>
<dbReference type="InterPro" id="IPR052534">
    <property type="entry name" value="Extracell_DNA_Util/SecSys_Comp"/>
</dbReference>